<keyword evidence="2" id="KW-1133">Transmembrane helix</keyword>
<dbReference type="EMBL" id="VSWD01000002">
    <property type="protein sequence ID" value="KAK3107335.1"/>
    <property type="molecule type" value="Genomic_DNA"/>
</dbReference>
<protein>
    <submittedName>
        <fullName evidence="3">Uncharacterized protein</fullName>
    </submittedName>
</protein>
<gene>
    <name evidence="3" type="ORF">FSP39_012122</name>
</gene>
<dbReference type="AlphaFoldDB" id="A0AA88YW30"/>
<accession>A0AA88YW30</accession>
<dbReference type="Proteomes" id="UP001186944">
    <property type="component" value="Unassembled WGS sequence"/>
</dbReference>
<evidence type="ECO:0000313" key="3">
    <source>
        <dbReference type="EMBL" id="KAK3107335.1"/>
    </source>
</evidence>
<name>A0AA88YW30_PINIB</name>
<keyword evidence="2" id="KW-0472">Membrane</keyword>
<feature type="region of interest" description="Disordered" evidence="1">
    <location>
        <begin position="294"/>
        <end position="319"/>
    </location>
</feature>
<evidence type="ECO:0000256" key="2">
    <source>
        <dbReference type="SAM" id="Phobius"/>
    </source>
</evidence>
<keyword evidence="2" id="KW-0812">Transmembrane</keyword>
<keyword evidence="4" id="KW-1185">Reference proteome</keyword>
<evidence type="ECO:0000313" key="4">
    <source>
        <dbReference type="Proteomes" id="UP001186944"/>
    </source>
</evidence>
<organism evidence="3 4">
    <name type="scientific">Pinctada imbricata</name>
    <name type="common">Atlantic pearl-oyster</name>
    <name type="synonym">Pinctada martensii</name>
    <dbReference type="NCBI Taxonomy" id="66713"/>
    <lineage>
        <taxon>Eukaryota</taxon>
        <taxon>Metazoa</taxon>
        <taxon>Spiralia</taxon>
        <taxon>Lophotrochozoa</taxon>
        <taxon>Mollusca</taxon>
        <taxon>Bivalvia</taxon>
        <taxon>Autobranchia</taxon>
        <taxon>Pteriomorphia</taxon>
        <taxon>Pterioida</taxon>
        <taxon>Pterioidea</taxon>
        <taxon>Pteriidae</taxon>
        <taxon>Pinctada</taxon>
    </lineage>
</organism>
<feature type="compositionally biased region" description="Polar residues" evidence="1">
    <location>
        <begin position="294"/>
        <end position="306"/>
    </location>
</feature>
<comment type="caution">
    <text evidence="3">The sequence shown here is derived from an EMBL/GenBank/DDBJ whole genome shotgun (WGS) entry which is preliminary data.</text>
</comment>
<evidence type="ECO:0000256" key="1">
    <source>
        <dbReference type="SAM" id="MobiDB-lite"/>
    </source>
</evidence>
<proteinExistence type="predicted"/>
<feature type="transmembrane region" description="Helical" evidence="2">
    <location>
        <begin position="237"/>
        <end position="259"/>
    </location>
</feature>
<reference evidence="3" key="1">
    <citation type="submission" date="2019-08" db="EMBL/GenBank/DDBJ databases">
        <title>The improved chromosome-level genome for the pearl oyster Pinctada fucata martensii using PacBio sequencing and Hi-C.</title>
        <authorList>
            <person name="Zheng Z."/>
        </authorList>
    </citation>
    <scope>NUCLEOTIDE SEQUENCE</scope>
    <source>
        <strain evidence="3">ZZ-2019</strain>
        <tissue evidence="3">Adductor muscle</tissue>
    </source>
</reference>
<sequence length="319" mass="34999">MDMMPTVCFLDGKYKVQCHCKVQIGASPWNITISCVKFSLVPDHGMLPTSNESNTKPSLVDVSKDQLLIILECRMKFGNPPLPLRWCIDSGNGQFRQYISNKTRDFSSPGIGQQDRCILTSTSITTYDVTDRDVGINIRLRCEIVNFNRAPCSSRNQLRDVTITGINKNNPNMDTTTRNPPVIIIDTGIVEIPSTTTPGIKIETEVVGIPSSTTPGMDLSARIESLPTETTTAGSTLIIGAILIVIAIICIVGALVLMLKARTIKKDAELAITRSTYDALNNKQQNSLDLYQTLNGGKRSGGSQNTIKRKVEKRPDLDI</sequence>